<dbReference type="PANTHER" id="PTHR36456">
    <property type="entry name" value="UPF0232 PROTEIN SCO3875"/>
    <property type="match status" value="1"/>
</dbReference>
<dbReference type="NCBIfam" id="NF002871">
    <property type="entry name" value="PRK03195.1"/>
    <property type="match status" value="1"/>
</dbReference>
<evidence type="ECO:0000256" key="1">
    <source>
        <dbReference type="ARBA" id="ARBA00006200"/>
    </source>
</evidence>
<dbReference type="InterPro" id="IPR007922">
    <property type="entry name" value="DciA-like"/>
</dbReference>
<dbReference type="Pfam" id="PF05258">
    <property type="entry name" value="DciA"/>
    <property type="match status" value="1"/>
</dbReference>
<dbReference type="eggNOG" id="COG5512">
    <property type="taxonomic scope" value="Bacteria"/>
</dbReference>
<dbReference type="STRING" id="644548.SCNU_13308"/>
<dbReference type="EMBL" id="AEUD01000011">
    <property type="protein sequence ID" value="EGD54562.1"/>
    <property type="molecule type" value="Genomic_DNA"/>
</dbReference>
<dbReference type="AlphaFoldDB" id="F1YLA2"/>
<organism evidence="4 5">
    <name type="scientific">Gordonia neofelifaecis NRRL B-59395</name>
    <dbReference type="NCBI Taxonomy" id="644548"/>
    <lineage>
        <taxon>Bacteria</taxon>
        <taxon>Bacillati</taxon>
        <taxon>Actinomycetota</taxon>
        <taxon>Actinomycetes</taxon>
        <taxon>Mycobacteriales</taxon>
        <taxon>Gordoniaceae</taxon>
        <taxon>Gordonia</taxon>
    </lineage>
</organism>
<evidence type="ECO:0000256" key="3">
    <source>
        <dbReference type="SAM" id="MobiDB-lite"/>
    </source>
</evidence>
<proteinExistence type="inferred from homology"/>
<name>F1YLA2_9ACTN</name>
<comment type="similarity">
    <text evidence="1 2">Belongs to the UPF0232 family.</text>
</comment>
<evidence type="ECO:0000256" key="2">
    <source>
        <dbReference type="HAMAP-Rule" id="MF_00630"/>
    </source>
</evidence>
<feature type="compositionally biased region" description="Basic residues" evidence="3">
    <location>
        <begin position="46"/>
        <end position="59"/>
    </location>
</feature>
<dbReference type="PANTHER" id="PTHR36456:SF1">
    <property type="entry name" value="UPF0232 PROTEIN SCO3875"/>
    <property type="match status" value="1"/>
</dbReference>
<dbReference type="HAMAP" id="MF_00630">
    <property type="entry name" value="UPF0232"/>
    <property type="match status" value="1"/>
</dbReference>
<evidence type="ECO:0000313" key="5">
    <source>
        <dbReference type="Proteomes" id="UP000035065"/>
    </source>
</evidence>
<evidence type="ECO:0000313" key="4">
    <source>
        <dbReference type="EMBL" id="EGD54562.1"/>
    </source>
</evidence>
<gene>
    <name evidence="4" type="ORF">SCNU_13308</name>
</gene>
<sequence length="183" mass="19985">MTDDTTASQPDAMSGYDLARAALEEARALAKAQGKSVGMGRSAPIRTKRRTGDRSRRRWSGSGPDSRDPQPLGRMVGKVAQQHGWESRISEGTLFGMWPQIVGEDIATHADPTRLEGTVLHVRAESTAWATQLRYMQSQIIAKIAKVIGHGMVTSLRITGPQAPSWRKGPRHISGRGPRDTYG</sequence>
<feature type="region of interest" description="Disordered" evidence="3">
    <location>
        <begin position="160"/>
        <end position="183"/>
    </location>
</feature>
<protein>
    <recommendedName>
        <fullName evidence="2">UPF0232 protein SCNU_13308</fullName>
    </recommendedName>
</protein>
<reference evidence="4 5" key="1">
    <citation type="journal article" date="2011" name="J. Bacteriol.">
        <title>Draft Genome Sequence of Gordonia neofelifaecis NRRL B-59395, a Cholesterol-Degrading Actinomycete.</title>
        <authorList>
            <person name="Ge F."/>
            <person name="Li W."/>
            <person name="Chen G."/>
            <person name="Liu Y."/>
            <person name="Zhang G."/>
            <person name="Yong B."/>
            <person name="Wang Q."/>
            <person name="Wang N."/>
            <person name="Huang Z."/>
            <person name="Li W."/>
            <person name="Wang J."/>
            <person name="Wu C."/>
            <person name="Xie Q."/>
            <person name="Liu G."/>
        </authorList>
    </citation>
    <scope>NUCLEOTIDE SEQUENCE [LARGE SCALE GENOMIC DNA]</scope>
    <source>
        <strain evidence="4 5">NRRL B-59395</strain>
    </source>
</reference>
<accession>F1YLA2</accession>
<dbReference type="RefSeq" id="WP_009679864.1">
    <property type="nucleotide sequence ID" value="NZ_AEUD01000011.1"/>
</dbReference>
<dbReference type="InterPro" id="IPR023007">
    <property type="entry name" value="UPF0232_actinobac"/>
</dbReference>
<feature type="region of interest" description="Disordered" evidence="3">
    <location>
        <begin position="28"/>
        <end position="73"/>
    </location>
</feature>
<comment type="caution">
    <text evidence="4">The sequence shown here is derived from an EMBL/GenBank/DDBJ whole genome shotgun (WGS) entry which is preliminary data.</text>
</comment>
<dbReference type="Proteomes" id="UP000035065">
    <property type="component" value="Unassembled WGS sequence"/>
</dbReference>
<dbReference type="OrthoDB" id="5516926at2"/>
<keyword evidence="5" id="KW-1185">Reference proteome</keyword>